<dbReference type="InterPro" id="IPR058031">
    <property type="entry name" value="AAA_lid_NorR"/>
</dbReference>
<dbReference type="Pfam" id="PF00158">
    <property type="entry name" value="Sigma54_activat"/>
    <property type="match status" value="1"/>
</dbReference>
<sequence>MINDDELDLEQLHNFISIGIIKLNWKLEIININQTATDAMFIKKYDSIGRVITDFLILDDESIKKLIKKETFDYTLSYRNTGVDVLKFFISGYHLDYGNKIEYVLLIYSYNKVKESLNKQTLLKNGTFDEVYGISNIIRTLKEKSVYVSKYDCPLLIKGERGTKKYSFSRAIHNMSDRKEKQFITIDCTKFSKRIIENELFGYGSQQVGTLTKKKGLLNIAVNATFYIHEVGYLSICVQTKLLDYITKNILLNNAEEKHGNRFIFSTSEALNEKVKNGLILEEFYSAISFITLDIPPLREHKEDIPIIVDGLIKKNNILMKKNIKGATIDFYNEIIKYSWPQNIDELENLIENAMNCCINDFLDYEDLYFVSKVNNKWDKVSGHLRYIENSKKKPKLLKELMGLEERKVLMSMTSYWSDKKKVAKLLGISYANLQKKLKKYQLM</sequence>
<dbReference type="InterPro" id="IPR027417">
    <property type="entry name" value="P-loop_NTPase"/>
</dbReference>
<dbReference type="Pfam" id="PF02954">
    <property type="entry name" value="HTH_8"/>
    <property type="match status" value="1"/>
</dbReference>
<gene>
    <name evidence="6" type="ORF">GC105_12135</name>
</gene>
<dbReference type="InterPro" id="IPR002197">
    <property type="entry name" value="HTH_Fis"/>
</dbReference>
<dbReference type="InterPro" id="IPR002078">
    <property type="entry name" value="Sigma_54_int"/>
</dbReference>
<dbReference type="EMBL" id="WHNX01000020">
    <property type="protein sequence ID" value="MPW26538.1"/>
    <property type="molecule type" value="Genomic_DNA"/>
</dbReference>
<evidence type="ECO:0000259" key="5">
    <source>
        <dbReference type="PROSITE" id="PS50045"/>
    </source>
</evidence>
<evidence type="ECO:0000256" key="3">
    <source>
        <dbReference type="ARBA" id="ARBA00023015"/>
    </source>
</evidence>
<evidence type="ECO:0000313" key="6">
    <source>
        <dbReference type="EMBL" id="MPW26538.1"/>
    </source>
</evidence>
<dbReference type="RefSeq" id="WP_152805186.1">
    <property type="nucleotide sequence ID" value="NZ_WHNX01000020.1"/>
</dbReference>
<keyword evidence="2" id="KW-0067">ATP-binding</keyword>
<keyword evidence="4" id="KW-0804">Transcription</keyword>
<dbReference type="Gene3D" id="3.40.50.300">
    <property type="entry name" value="P-loop containing nucleotide triphosphate hydrolases"/>
    <property type="match status" value="1"/>
</dbReference>
<dbReference type="AlphaFoldDB" id="A0A6A7KAJ7"/>
<keyword evidence="7" id="KW-1185">Reference proteome</keyword>
<dbReference type="Gene3D" id="1.10.8.60">
    <property type="match status" value="1"/>
</dbReference>
<dbReference type="InterPro" id="IPR009057">
    <property type="entry name" value="Homeodomain-like_sf"/>
</dbReference>
<dbReference type="PANTHER" id="PTHR32071:SF119">
    <property type="entry name" value="SIGMA L-DEPENDENT TRANSCRIPTIONAL REGULATOR YPLP-RELATED"/>
    <property type="match status" value="1"/>
</dbReference>
<keyword evidence="1" id="KW-0547">Nucleotide-binding</keyword>
<dbReference type="Gene3D" id="1.10.10.60">
    <property type="entry name" value="Homeodomain-like"/>
    <property type="match status" value="1"/>
</dbReference>
<dbReference type="PANTHER" id="PTHR32071">
    <property type="entry name" value="TRANSCRIPTIONAL REGULATORY PROTEIN"/>
    <property type="match status" value="1"/>
</dbReference>
<reference evidence="6 7" key="1">
    <citation type="submission" date="2019-10" db="EMBL/GenBank/DDBJ databases">
        <title>Alkalibaculum tamaniensis sp.nov., a new alkaliphilic acetogen, isolated on methoxylated aromatics from a mud volcano.</title>
        <authorList>
            <person name="Khomyakova M.A."/>
            <person name="Merkel A.Y."/>
            <person name="Bonch-Osmolovskaya E.A."/>
            <person name="Slobodkin A.I."/>
        </authorList>
    </citation>
    <scope>NUCLEOTIDE SEQUENCE [LARGE SCALE GENOMIC DNA]</scope>
    <source>
        <strain evidence="6 7">M08DMB</strain>
    </source>
</reference>
<dbReference type="Proteomes" id="UP000440004">
    <property type="component" value="Unassembled WGS sequence"/>
</dbReference>
<dbReference type="GO" id="GO:0005524">
    <property type="term" value="F:ATP binding"/>
    <property type="evidence" value="ECO:0007669"/>
    <property type="project" value="UniProtKB-KW"/>
</dbReference>
<dbReference type="CDD" id="cd00009">
    <property type="entry name" value="AAA"/>
    <property type="match status" value="1"/>
</dbReference>
<accession>A0A6A7KAJ7</accession>
<dbReference type="Pfam" id="PF25601">
    <property type="entry name" value="AAA_lid_14"/>
    <property type="match status" value="1"/>
</dbReference>
<feature type="domain" description="Sigma-54 factor interaction" evidence="5">
    <location>
        <begin position="131"/>
        <end position="356"/>
    </location>
</feature>
<evidence type="ECO:0000313" key="7">
    <source>
        <dbReference type="Proteomes" id="UP000440004"/>
    </source>
</evidence>
<dbReference type="SUPFAM" id="SSF52540">
    <property type="entry name" value="P-loop containing nucleoside triphosphate hydrolases"/>
    <property type="match status" value="1"/>
</dbReference>
<protein>
    <recommendedName>
        <fullName evidence="5">Sigma-54 factor interaction domain-containing protein</fullName>
    </recommendedName>
</protein>
<proteinExistence type="predicted"/>
<keyword evidence="3" id="KW-0805">Transcription regulation</keyword>
<evidence type="ECO:0000256" key="2">
    <source>
        <dbReference type="ARBA" id="ARBA00022840"/>
    </source>
</evidence>
<dbReference type="GO" id="GO:0006355">
    <property type="term" value="P:regulation of DNA-templated transcription"/>
    <property type="evidence" value="ECO:0007669"/>
    <property type="project" value="InterPro"/>
</dbReference>
<organism evidence="6 7">
    <name type="scientific">Alkalibaculum sporogenes</name>
    <dbReference type="NCBI Taxonomy" id="2655001"/>
    <lineage>
        <taxon>Bacteria</taxon>
        <taxon>Bacillati</taxon>
        <taxon>Bacillota</taxon>
        <taxon>Clostridia</taxon>
        <taxon>Eubacteriales</taxon>
        <taxon>Eubacteriaceae</taxon>
        <taxon>Alkalibaculum</taxon>
    </lineage>
</organism>
<dbReference type="SUPFAM" id="SSF46689">
    <property type="entry name" value="Homeodomain-like"/>
    <property type="match status" value="1"/>
</dbReference>
<evidence type="ECO:0000256" key="4">
    <source>
        <dbReference type="ARBA" id="ARBA00023163"/>
    </source>
</evidence>
<evidence type="ECO:0000256" key="1">
    <source>
        <dbReference type="ARBA" id="ARBA00022741"/>
    </source>
</evidence>
<dbReference type="PROSITE" id="PS50045">
    <property type="entry name" value="SIGMA54_INTERACT_4"/>
    <property type="match status" value="1"/>
</dbReference>
<name>A0A6A7KAJ7_9FIRM</name>
<comment type="caution">
    <text evidence="6">The sequence shown here is derived from an EMBL/GenBank/DDBJ whole genome shotgun (WGS) entry which is preliminary data.</text>
</comment>